<evidence type="ECO:0000313" key="3">
    <source>
        <dbReference type="Proteomes" id="UP000257004"/>
    </source>
</evidence>
<feature type="chain" id="PRO_5017695851" description="Ig-like protein group 2" evidence="1">
    <location>
        <begin position="23"/>
        <end position="470"/>
    </location>
</feature>
<feature type="signal peptide" evidence="1">
    <location>
        <begin position="1"/>
        <end position="22"/>
    </location>
</feature>
<keyword evidence="3" id="KW-1185">Reference proteome</keyword>
<evidence type="ECO:0008006" key="4">
    <source>
        <dbReference type="Google" id="ProtNLM"/>
    </source>
</evidence>
<dbReference type="PROSITE" id="PS51257">
    <property type="entry name" value="PROKAR_LIPOPROTEIN"/>
    <property type="match status" value="1"/>
</dbReference>
<organism evidence="2 3">
    <name type="scientific">Flavobacterium cutihirudinis</name>
    <dbReference type="NCBI Taxonomy" id="1265740"/>
    <lineage>
        <taxon>Bacteria</taxon>
        <taxon>Pseudomonadati</taxon>
        <taxon>Bacteroidota</taxon>
        <taxon>Flavobacteriia</taxon>
        <taxon>Flavobacteriales</taxon>
        <taxon>Flavobacteriaceae</taxon>
        <taxon>Flavobacterium</taxon>
    </lineage>
</organism>
<dbReference type="PANTHER" id="PTHR41339:SF1">
    <property type="entry name" value="SECRETED PROTEIN"/>
    <property type="match status" value="1"/>
</dbReference>
<dbReference type="PANTHER" id="PTHR41339">
    <property type="entry name" value="LIPL48"/>
    <property type="match status" value="1"/>
</dbReference>
<name>A0A3D9FWR5_9FLAO</name>
<comment type="caution">
    <text evidence="2">The sequence shown here is derived from an EMBL/GenBank/DDBJ whole genome shotgun (WGS) entry which is preliminary data.</text>
</comment>
<dbReference type="RefSeq" id="WP_208641789.1">
    <property type="nucleotide sequence ID" value="NZ_QRDQ01000008.1"/>
</dbReference>
<dbReference type="Gene3D" id="2.60.40.1080">
    <property type="match status" value="1"/>
</dbReference>
<protein>
    <recommendedName>
        <fullName evidence="4">Ig-like protein group 2</fullName>
    </recommendedName>
</protein>
<evidence type="ECO:0000256" key="1">
    <source>
        <dbReference type="SAM" id="SignalP"/>
    </source>
</evidence>
<reference evidence="2 3" key="1">
    <citation type="submission" date="2018-07" db="EMBL/GenBank/DDBJ databases">
        <title>Genomic Encyclopedia of Archaeal and Bacterial Type Strains, Phase II (KMG-II): from individual species to whole genera.</title>
        <authorList>
            <person name="Goeker M."/>
        </authorList>
    </citation>
    <scope>NUCLEOTIDE SEQUENCE [LARGE SCALE GENOMIC DNA]</scope>
    <source>
        <strain evidence="2 3">DSM 25795</strain>
    </source>
</reference>
<gene>
    <name evidence="2" type="ORF">BD847_1271</name>
</gene>
<sequence length="470" mass="48679">MKTKFFALALSIGLLFSSCSNDNDPAPFTVAPLTGTESVVVGATTTFSSTTTGGTYTSATPAVATVVPATGVITGVSVGTSVITYTVQSVSVTKTVTVTAVPVATGEITGPITADKTYPLGNYTMKGMVKVNSGVTLTFDAGSTITVDKTTGDNALVVLNGGKLVINGTADKPVVFTEKSKVPGSWGGIIMYGDAPINAIKGVKTSTSEDGNALPYGGTNAAHNGGSLKYVRVEYAGSKLADGTKELNGFSFYSVGSGTTLDHLVSYKGADDGFEFYGGTASLTNAISYDNTDDSFDWQDGWQGQLSTNWYAHQSVKGNFGVEIESSKNNNDYYPKVTNITLRRVAGTTPEAVGDVQVDAFQFKNDGNGDFSNIIIDGYGDYTEGTTVFTGAAVKIQDASTNTNQVNGGKIKINKVKIVNTSKNILGVVVAPWDGVVTFPAANFTIDATATGASLTAGAWATVNGVDLTK</sequence>
<dbReference type="AlphaFoldDB" id="A0A3D9FWR5"/>
<dbReference type="Proteomes" id="UP000257004">
    <property type="component" value="Unassembled WGS sequence"/>
</dbReference>
<keyword evidence="1" id="KW-0732">Signal</keyword>
<proteinExistence type="predicted"/>
<evidence type="ECO:0000313" key="2">
    <source>
        <dbReference type="EMBL" id="RED24542.1"/>
    </source>
</evidence>
<dbReference type="EMBL" id="QRDQ01000008">
    <property type="protein sequence ID" value="RED24542.1"/>
    <property type="molecule type" value="Genomic_DNA"/>
</dbReference>
<accession>A0A3D9FWR5</accession>